<gene>
    <name evidence="1" type="ORF">RM697_02810</name>
</gene>
<evidence type="ECO:0008006" key="3">
    <source>
        <dbReference type="Google" id="ProtNLM"/>
    </source>
</evidence>
<name>A0ABU2YKL3_9FLAO</name>
<dbReference type="EMBL" id="JAVRIA010000001">
    <property type="protein sequence ID" value="MDT0557563.1"/>
    <property type="molecule type" value="Genomic_DNA"/>
</dbReference>
<sequence length="393" mass="46106">MKKTVLLLVVLSVLVSCVGKKQIEKQLHSGNYDQAITNALKKLERNKDKKRKQVYVNMLQDAYYKVVAEDLQTIAHLEKDGNPEHYKRIFNIYLDMEARQNAIKPVLPLKLGNKYINLEFKDITQDIVNYRFKASDYLMDKGITLLDDVDKYLAREAHAIFSYVEGINPNFEDVRALITEAHEKGTDYVHVSIVNETNQILPQRLEQELLDFDTYGLNDFWTVYHANTNDDKVYDYAMQLKLQRINISPERIFEQQVLRQRQVIDGWEYLLDDNGNVVKDSLGNDVKVDKIITAKARLFKFNQHKATQVIARVVYEDLKTNQVLERFPIDSQFIFENRYATVRGDRRALQQIDRKLIRQRPIRFPSNEQMVFDTGEDIKRQLKQILNSYSFNG</sequence>
<dbReference type="PROSITE" id="PS51257">
    <property type="entry name" value="PROKAR_LIPOPROTEIN"/>
    <property type="match status" value="1"/>
</dbReference>
<dbReference type="Proteomes" id="UP001259492">
    <property type="component" value="Unassembled WGS sequence"/>
</dbReference>
<evidence type="ECO:0000313" key="1">
    <source>
        <dbReference type="EMBL" id="MDT0557563.1"/>
    </source>
</evidence>
<proteinExistence type="predicted"/>
<accession>A0ABU2YKL3</accession>
<organism evidence="1 2">
    <name type="scientific">Microcosmobacter mediterraneus</name>
    <dbReference type="NCBI Taxonomy" id="3075607"/>
    <lineage>
        <taxon>Bacteria</taxon>
        <taxon>Pseudomonadati</taxon>
        <taxon>Bacteroidota</taxon>
        <taxon>Flavobacteriia</taxon>
        <taxon>Flavobacteriales</taxon>
        <taxon>Flavobacteriaceae</taxon>
        <taxon>Microcosmobacter</taxon>
    </lineage>
</organism>
<reference evidence="1 2" key="1">
    <citation type="submission" date="2023-09" db="EMBL/GenBank/DDBJ databases">
        <authorList>
            <person name="Rey-Velasco X."/>
        </authorList>
    </citation>
    <scope>NUCLEOTIDE SEQUENCE [LARGE SCALE GENOMIC DNA]</scope>
    <source>
        <strain evidence="1 2">W332</strain>
    </source>
</reference>
<comment type="caution">
    <text evidence="1">The sequence shown here is derived from an EMBL/GenBank/DDBJ whole genome shotgun (WGS) entry which is preliminary data.</text>
</comment>
<keyword evidence="2" id="KW-1185">Reference proteome</keyword>
<protein>
    <recommendedName>
        <fullName evidence="3">Lipoprotein</fullName>
    </recommendedName>
</protein>
<dbReference type="SUPFAM" id="SSF56815">
    <property type="entry name" value="Sec1/munc18-like (SM) proteins"/>
    <property type="match status" value="1"/>
</dbReference>
<evidence type="ECO:0000313" key="2">
    <source>
        <dbReference type="Proteomes" id="UP001259492"/>
    </source>
</evidence>
<dbReference type="RefSeq" id="WP_311426326.1">
    <property type="nucleotide sequence ID" value="NZ_JAVRIA010000001.1"/>
</dbReference>
<dbReference type="InterPro" id="IPR036045">
    <property type="entry name" value="Sec1-like_sf"/>
</dbReference>